<dbReference type="Proteomes" id="UP001345219">
    <property type="component" value="Chromosome 23"/>
</dbReference>
<feature type="compositionally biased region" description="Polar residues" evidence="8">
    <location>
        <begin position="1325"/>
        <end position="1335"/>
    </location>
</feature>
<dbReference type="Pfam" id="PF04818">
    <property type="entry name" value="CID"/>
    <property type="match status" value="1"/>
</dbReference>
<keyword evidence="9" id="KW-0812">Transmembrane</keyword>
<dbReference type="Gene3D" id="2.30.30.140">
    <property type="match status" value="1"/>
</dbReference>
<feature type="compositionally biased region" description="Polar residues" evidence="8">
    <location>
        <begin position="1399"/>
        <end position="1409"/>
    </location>
</feature>
<dbReference type="SUPFAM" id="SSF63748">
    <property type="entry name" value="Tudor/PWWP/MBT"/>
    <property type="match status" value="1"/>
</dbReference>
<evidence type="ECO:0000256" key="4">
    <source>
        <dbReference type="ARBA" id="ARBA00023015"/>
    </source>
</evidence>
<evidence type="ECO:0000256" key="7">
    <source>
        <dbReference type="ARBA" id="ARBA00023242"/>
    </source>
</evidence>
<gene>
    <name evidence="12" type="ORF">SAY87_029668</name>
</gene>
<feature type="domain" description="PWWP" evidence="10">
    <location>
        <begin position="15"/>
        <end position="72"/>
    </location>
</feature>
<feature type="domain" description="CID" evidence="11">
    <location>
        <begin position="784"/>
        <end position="925"/>
    </location>
</feature>
<comment type="subcellular location">
    <subcellularLocation>
        <location evidence="1">Nucleus</location>
    </subcellularLocation>
</comment>
<dbReference type="PANTHER" id="PTHR12550:SF70">
    <property type="entry name" value="JIL-1 ANCHORING AND STABILIZING PROTEIN, ISOFORM A"/>
    <property type="match status" value="1"/>
</dbReference>
<dbReference type="PROSITE" id="PS50812">
    <property type="entry name" value="PWWP"/>
    <property type="match status" value="1"/>
</dbReference>
<evidence type="ECO:0000256" key="8">
    <source>
        <dbReference type="SAM" id="MobiDB-lite"/>
    </source>
</evidence>
<feature type="transmembrane region" description="Helical" evidence="9">
    <location>
        <begin position="48"/>
        <end position="66"/>
    </location>
</feature>
<keyword evidence="3" id="KW-0507">mRNA processing</keyword>
<feature type="region of interest" description="Disordered" evidence="8">
    <location>
        <begin position="213"/>
        <end position="274"/>
    </location>
</feature>
<dbReference type="SMART" id="SM00293">
    <property type="entry name" value="PWWP"/>
    <property type="match status" value="1"/>
</dbReference>
<dbReference type="PROSITE" id="PS51391">
    <property type="entry name" value="CID"/>
    <property type="match status" value="1"/>
</dbReference>
<proteinExistence type="predicted"/>
<keyword evidence="9" id="KW-1133">Transmembrane helix</keyword>
<comment type="caution">
    <text evidence="12">The sequence shown here is derived from an EMBL/GenBank/DDBJ whole genome shotgun (WGS) entry which is preliminary data.</text>
</comment>
<dbReference type="InterPro" id="IPR006569">
    <property type="entry name" value="CID_dom"/>
</dbReference>
<evidence type="ECO:0000256" key="3">
    <source>
        <dbReference type="ARBA" id="ARBA00022664"/>
    </source>
</evidence>
<evidence type="ECO:0000313" key="13">
    <source>
        <dbReference type="Proteomes" id="UP001345219"/>
    </source>
</evidence>
<evidence type="ECO:0000313" key="12">
    <source>
        <dbReference type="EMBL" id="KAK4761784.1"/>
    </source>
</evidence>
<feature type="region of interest" description="Disordered" evidence="8">
    <location>
        <begin position="1090"/>
        <end position="1155"/>
    </location>
</feature>
<reference evidence="12 13" key="1">
    <citation type="journal article" date="2023" name="Hortic Res">
        <title>Pangenome of water caltrop reveals structural variations and asymmetric subgenome divergence after allopolyploidization.</title>
        <authorList>
            <person name="Zhang X."/>
            <person name="Chen Y."/>
            <person name="Wang L."/>
            <person name="Yuan Y."/>
            <person name="Fang M."/>
            <person name="Shi L."/>
            <person name="Lu R."/>
            <person name="Comes H.P."/>
            <person name="Ma Y."/>
            <person name="Chen Y."/>
            <person name="Huang G."/>
            <person name="Zhou Y."/>
            <person name="Zheng Z."/>
            <person name="Qiu Y."/>
        </authorList>
    </citation>
    <scope>NUCLEOTIDE SEQUENCE [LARGE SCALE GENOMIC DNA]</scope>
    <source>
        <tissue evidence="12">Roots</tissue>
    </source>
</reference>
<evidence type="ECO:0000256" key="2">
    <source>
        <dbReference type="ARBA" id="ARBA00022473"/>
    </source>
</evidence>
<protein>
    <recommendedName>
        <fullName evidence="14">ENHANCER OF AG-4 protein 2</fullName>
    </recommendedName>
</protein>
<dbReference type="GO" id="GO:0009908">
    <property type="term" value="P:flower development"/>
    <property type="evidence" value="ECO:0007669"/>
    <property type="project" value="UniProtKB-KW"/>
</dbReference>
<dbReference type="Pfam" id="PF00855">
    <property type="entry name" value="PWWP"/>
    <property type="match status" value="1"/>
</dbReference>
<feature type="compositionally biased region" description="Polar residues" evidence="8">
    <location>
        <begin position="582"/>
        <end position="594"/>
    </location>
</feature>
<keyword evidence="13" id="KW-1185">Reference proteome</keyword>
<dbReference type="InterPro" id="IPR000313">
    <property type="entry name" value="PWWP_dom"/>
</dbReference>
<evidence type="ECO:0008006" key="14">
    <source>
        <dbReference type="Google" id="ProtNLM"/>
    </source>
</evidence>
<keyword evidence="6" id="KW-0804">Transcription</keyword>
<keyword evidence="2" id="KW-0217">Developmental protein</keyword>
<dbReference type="GO" id="GO:0006397">
    <property type="term" value="P:mRNA processing"/>
    <property type="evidence" value="ECO:0007669"/>
    <property type="project" value="UniProtKB-KW"/>
</dbReference>
<dbReference type="PANTHER" id="PTHR12550">
    <property type="entry name" value="HEPATOMA-DERIVED GROWTH FACTOR-RELATED"/>
    <property type="match status" value="1"/>
</dbReference>
<keyword evidence="4" id="KW-0805">Transcription regulation</keyword>
<evidence type="ECO:0000256" key="9">
    <source>
        <dbReference type="SAM" id="Phobius"/>
    </source>
</evidence>
<feature type="region of interest" description="Disordered" evidence="8">
    <location>
        <begin position="1286"/>
        <end position="1409"/>
    </location>
</feature>
<evidence type="ECO:0000256" key="6">
    <source>
        <dbReference type="ARBA" id="ARBA00023163"/>
    </source>
</evidence>
<evidence type="ECO:0000256" key="1">
    <source>
        <dbReference type="ARBA" id="ARBA00004123"/>
    </source>
</evidence>
<keyword evidence="5" id="KW-0287">Flowering</keyword>
<keyword evidence="7" id="KW-0539">Nucleus</keyword>
<dbReference type="FunFam" id="1.25.40.90:FF:000037">
    <property type="entry name" value="Enhancer of ag-4 2"/>
    <property type="match status" value="1"/>
</dbReference>
<evidence type="ECO:0000256" key="5">
    <source>
        <dbReference type="ARBA" id="ARBA00023089"/>
    </source>
</evidence>
<evidence type="ECO:0000259" key="11">
    <source>
        <dbReference type="PROSITE" id="PS51391"/>
    </source>
</evidence>
<organism evidence="12 13">
    <name type="scientific">Trapa incisa</name>
    <dbReference type="NCBI Taxonomy" id="236973"/>
    <lineage>
        <taxon>Eukaryota</taxon>
        <taxon>Viridiplantae</taxon>
        <taxon>Streptophyta</taxon>
        <taxon>Embryophyta</taxon>
        <taxon>Tracheophyta</taxon>
        <taxon>Spermatophyta</taxon>
        <taxon>Magnoliopsida</taxon>
        <taxon>eudicotyledons</taxon>
        <taxon>Gunneridae</taxon>
        <taxon>Pentapetalae</taxon>
        <taxon>rosids</taxon>
        <taxon>malvids</taxon>
        <taxon>Myrtales</taxon>
        <taxon>Lythraceae</taxon>
        <taxon>Trapa</taxon>
    </lineage>
</organism>
<dbReference type="EMBL" id="JAXIOK010000009">
    <property type="protein sequence ID" value="KAK4761784.1"/>
    <property type="molecule type" value="Genomic_DNA"/>
</dbReference>
<keyword evidence="9" id="KW-0472">Membrane</keyword>
<dbReference type="SMART" id="SM00582">
    <property type="entry name" value="RPR"/>
    <property type="match status" value="1"/>
</dbReference>
<sequence>MGGGNKAGSKPHLSLGNLVLAKVKGFPPWPAKVSRPEDWKKSHDPKRIFVYFFGIGEIAFVAPANIQVFTSEMKSELVVQCQGKNKLVRGFSPAVKEICAAFDELQSSQSSILRDDMYEFQQSVDISEGDGIEDDKGMGDNSTGITKDTTNVVSSDACFNLDSCLLGKSQGDNQDIMASTSTNTKYNPWLTIYSEKNRNSGSVHTKKASVSVGFPMSNKKSSGVKGHGSPKQSDIEHKVFSSSCKVENGGASSKRETVGGNKLGDQIRGNLPRGDHRLDYDIPWRSNQISKTTGHLKESNGLEYKQSHRHTFGQKSCVVVGPGKPSSENGDGQFYAKKYTHSKINVDMVPSLHKRIKQEGSIGANISVDEPIQLLESNKTIVGLRGVFNSKLTTSVGSVNSLGKSSLSAKHCRWPAKYYVNGFDDGGENVPHGSEKEATRSIGILSTRLPKKRKAVYLYEDDEDAPPKTPVHERPSGNVKVSGVYTPKITNAAGGDCNVSKIGSGGSKVDLPMEPFSQKVDAVAPLQLPALENITKRETSASVSSSSKGSELENLTLNLVKEILISPKISHRLIHVKRPTSEQKQSSKPQARLSNTDKLRVSCGSHKDLNSSSDDLKACKSWSSCQRDRAESSLDRLNGTSKEISVTHVSALKENAAEFIHSQPESASTLGSTLSMKLLIAAAQAKRRKTQAHNFPAGALSFPAVLRTGVLGSPGSSDQHLPPSTNSLVQAELQGSNNNIKLTSLYACATLTGSQTQQNYEDLAERKANFVAGHARESRIGGTEADAARDTFEGMIETLSRTKDSIGRATRHAIDCARFGIANEVVELLIRKLEDEQSFHRKVNLFFLVDSITQCSHSQKGIAGASYIPIVQSALPRLLGGAAPPGAAACENRRQCLKILRLWLERKILPEYLLRRYMDDIGESNDDMTSESSIRHASRVERGVDDPVRGMESILVDEYGSNVTFQLAGFLNSHIFEDDEKEEDRDLLVFPSKEDSTAISPEKLTLVSKEARSSEATPGEQHHCILLDVDCEIDMEDVSGHPKDGGSLSMHTAQLRAESHETDKIDDLASTDSSMFAFLLGCSPPLPLNSPPLSPPLPPSPPRPLPLSPSPSPSPPPPLPPTLPLPLPLPPPPHLAPPPPPPPPLLSLPSELQVAPPSHSGFPPFITPTFVALPHPLLVPTQLSFKSLPQLSNHTVQMPSQNLHEIFADSFVKSELSMQQSLFFYPAGVNSGESSGFNSSRHIEMGCSGKYTSSQTSQDHRHQQSNMHYAQRSLHIMSNQNMSSQYSYMKPPIHQHPSRHHPYAHQYSSPPPDDRRQFGSDESWMPSSSEYNAEKQSGPWMNGASSTVDRAHSQEGYVPADFDRPRSKGMPFKPSMKNPSLPTPFPGHAGAQMMPSRPDMSSSNCWRPA</sequence>
<feature type="region of interest" description="Disordered" evidence="8">
    <location>
        <begin position="577"/>
        <end position="597"/>
    </location>
</feature>
<evidence type="ECO:0000259" key="10">
    <source>
        <dbReference type="PROSITE" id="PS50812"/>
    </source>
</evidence>
<feature type="compositionally biased region" description="Pro residues" evidence="8">
    <location>
        <begin position="1090"/>
        <end position="1146"/>
    </location>
</feature>
<dbReference type="GO" id="GO:0005634">
    <property type="term" value="C:nucleus"/>
    <property type="evidence" value="ECO:0007669"/>
    <property type="project" value="UniProtKB-SubCell"/>
</dbReference>
<dbReference type="InterPro" id="IPR008942">
    <property type="entry name" value="ENTH_VHS"/>
</dbReference>
<accession>A0AAN7K834</accession>
<dbReference type="Gene3D" id="1.25.40.90">
    <property type="match status" value="1"/>
</dbReference>
<name>A0AAN7K834_9MYRT</name>